<comment type="caution">
    <text evidence="1">The sequence shown here is derived from an EMBL/GenBank/DDBJ whole genome shotgun (WGS) entry which is preliminary data.</text>
</comment>
<reference evidence="1 2" key="1">
    <citation type="submission" date="2024-09" db="EMBL/GenBank/DDBJ databases">
        <title>Rethinking Asexuality: The Enigmatic Case of Functional Sexual Genes in Lepraria (Stereocaulaceae).</title>
        <authorList>
            <person name="Doellman M."/>
            <person name="Sun Y."/>
            <person name="Barcenas-Pena A."/>
            <person name="Lumbsch H.T."/>
            <person name="Grewe F."/>
        </authorList>
    </citation>
    <scope>NUCLEOTIDE SEQUENCE [LARGE SCALE GENOMIC DNA]</scope>
    <source>
        <strain evidence="1 2">Grewe 0041</strain>
    </source>
</reference>
<keyword evidence="2" id="KW-1185">Reference proteome</keyword>
<gene>
    <name evidence="1" type="ORF">ABVK25_010386</name>
</gene>
<proteinExistence type="predicted"/>
<name>A0ABR4AUV7_9LECA</name>
<protein>
    <submittedName>
        <fullName evidence="1">Uncharacterized protein</fullName>
    </submittedName>
</protein>
<evidence type="ECO:0000313" key="1">
    <source>
        <dbReference type="EMBL" id="KAL2049376.1"/>
    </source>
</evidence>
<evidence type="ECO:0000313" key="2">
    <source>
        <dbReference type="Proteomes" id="UP001590951"/>
    </source>
</evidence>
<sequence length="152" mass="16803">MEHRVQGSYQAQVDRRGNEGIDVETCKTGYVGTRAGYTISFLTLPPADLQSFLPKAACLSHGFDLLLSDQATVAEQLGICILALLMGYPVGNSMTKDEYKTQLFEASYEENSIEIKEISERVFAGLADCIEERDVELKMYLGRGIGSYKVFG</sequence>
<dbReference type="Proteomes" id="UP001590951">
    <property type="component" value="Unassembled WGS sequence"/>
</dbReference>
<accession>A0ABR4AUV7</accession>
<dbReference type="EMBL" id="JBHFEH010000065">
    <property type="protein sequence ID" value="KAL2049376.1"/>
    <property type="molecule type" value="Genomic_DNA"/>
</dbReference>
<organism evidence="1 2">
    <name type="scientific">Lepraria finkii</name>
    <dbReference type="NCBI Taxonomy" id="1340010"/>
    <lineage>
        <taxon>Eukaryota</taxon>
        <taxon>Fungi</taxon>
        <taxon>Dikarya</taxon>
        <taxon>Ascomycota</taxon>
        <taxon>Pezizomycotina</taxon>
        <taxon>Lecanoromycetes</taxon>
        <taxon>OSLEUM clade</taxon>
        <taxon>Lecanoromycetidae</taxon>
        <taxon>Lecanorales</taxon>
        <taxon>Lecanorineae</taxon>
        <taxon>Stereocaulaceae</taxon>
        <taxon>Lepraria</taxon>
    </lineage>
</organism>